<dbReference type="EMBL" id="AP018174">
    <property type="protein sequence ID" value="BAY14963.1"/>
    <property type="molecule type" value="Genomic_DNA"/>
</dbReference>
<proteinExistence type="predicted"/>
<organism evidence="1 2">
    <name type="scientific">Anabaenopsis circularis NIES-21</name>
    <dbReference type="NCBI Taxonomy" id="1085406"/>
    <lineage>
        <taxon>Bacteria</taxon>
        <taxon>Bacillati</taxon>
        <taxon>Cyanobacteriota</taxon>
        <taxon>Cyanophyceae</taxon>
        <taxon>Nostocales</taxon>
        <taxon>Nodulariaceae</taxon>
        <taxon>Anabaenopsis</taxon>
    </lineage>
</organism>
<sequence>MKPIQSYLIKIRGVREEKNRDKPGIVLDYACKRSVRDTVAVSI</sequence>
<evidence type="ECO:0000313" key="2">
    <source>
        <dbReference type="Proteomes" id="UP000218287"/>
    </source>
</evidence>
<dbReference type="Proteomes" id="UP000218287">
    <property type="component" value="Chromosome"/>
</dbReference>
<gene>
    <name evidence="1" type="ORF">NIES21_07490</name>
</gene>
<dbReference type="AlphaFoldDB" id="A0A1Z4GBR0"/>
<protein>
    <submittedName>
        <fullName evidence="1">Uncharacterized protein</fullName>
    </submittedName>
</protein>
<accession>A0A1Z4GBR0</accession>
<name>A0A1Z4GBR0_9CYAN</name>
<keyword evidence="2" id="KW-1185">Reference proteome</keyword>
<reference evidence="1 2" key="1">
    <citation type="submission" date="2017-06" db="EMBL/GenBank/DDBJ databases">
        <title>Genome sequencing of cyanobaciteial culture collection at National Institute for Environmental Studies (NIES).</title>
        <authorList>
            <person name="Hirose Y."/>
            <person name="Shimura Y."/>
            <person name="Fujisawa T."/>
            <person name="Nakamura Y."/>
            <person name="Kawachi M."/>
        </authorList>
    </citation>
    <scope>NUCLEOTIDE SEQUENCE [LARGE SCALE GENOMIC DNA]</scope>
    <source>
        <strain evidence="1 2">NIES-21</strain>
    </source>
</reference>
<evidence type="ECO:0000313" key="1">
    <source>
        <dbReference type="EMBL" id="BAY14963.1"/>
    </source>
</evidence>